<dbReference type="RefSeq" id="XP_013383417.1">
    <property type="nucleotide sequence ID" value="XM_013527963.2"/>
</dbReference>
<dbReference type="RefSeq" id="XP_013383231.1">
    <property type="nucleotide sequence ID" value="XM_013527777.1"/>
</dbReference>
<evidence type="ECO:0000256" key="6">
    <source>
        <dbReference type="SAM" id="Phobius"/>
    </source>
</evidence>
<evidence type="ECO:0000256" key="4">
    <source>
        <dbReference type="ARBA" id="ARBA00023136"/>
    </source>
</evidence>
<dbReference type="InterPro" id="IPR000276">
    <property type="entry name" value="GPCR_Rhodpsn"/>
</dbReference>
<evidence type="ECO:0000313" key="11">
    <source>
        <dbReference type="RefSeq" id="XP_013383417.1"/>
    </source>
</evidence>
<dbReference type="RefSeq" id="XP_013383416.1">
    <property type="nucleotide sequence ID" value="XM_013527962.2"/>
</dbReference>
<evidence type="ECO:0000259" key="7">
    <source>
        <dbReference type="PROSITE" id="PS50262"/>
    </source>
</evidence>
<dbReference type="PROSITE" id="PS50262">
    <property type="entry name" value="G_PROTEIN_RECEP_F1_2"/>
    <property type="match status" value="1"/>
</dbReference>
<dbReference type="OMA" id="HLETAMW"/>
<dbReference type="KEGG" id="lak:106153852"/>
<dbReference type="RefSeq" id="XP_013383418.1">
    <property type="nucleotide sequence ID" value="XM_013527964.2"/>
</dbReference>
<dbReference type="PANTHER" id="PTHR47023">
    <property type="entry name" value="SEX PEPTIDE RECEPTOR"/>
    <property type="match status" value="1"/>
</dbReference>
<dbReference type="KEGG" id="lak:106153720"/>
<evidence type="ECO:0000256" key="3">
    <source>
        <dbReference type="ARBA" id="ARBA00022989"/>
    </source>
</evidence>
<dbReference type="InterPro" id="IPR053071">
    <property type="entry name" value="GPCR1-related_rcpt"/>
</dbReference>
<evidence type="ECO:0000313" key="12">
    <source>
        <dbReference type="RefSeq" id="XP_013383418.1"/>
    </source>
</evidence>
<reference evidence="9 10" key="1">
    <citation type="submission" date="2025-04" db="UniProtKB">
        <authorList>
            <consortium name="RefSeq"/>
        </authorList>
    </citation>
    <scope>IDENTIFICATION</scope>
    <source>
        <tissue evidence="9 10">Gonads</tissue>
    </source>
</reference>
<dbReference type="Proteomes" id="UP000085678">
    <property type="component" value="Unplaced"/>
</dbReference>
<protein>
    <submittedName>
        <fullName evidence="9 10 11">Sex peptide receptor</fullName>
    </submittedName>
</protein>
<evidence type="ECO:0000256" key="1">
    <source>
        <dbReference type="ARBA" id="ARBA00004370"/>
    </source>
</evidence>
<keyword evidence="5" id="KW-0175">Coiled coil</keyword>
<organism evidence="8 11">
    <name type="scientific">Lingula anatina</name>
    <name type="common">Brachiopod</name>
    <name type="synonym">Lingula unguis</name>
    <dbReference type="NCBI Taxonomy" id="7574"/>
    <lineage>
        <taxon>Eukaryota</taxon>
        <taxon>Metazoa</taxon>
        <taxon>Spiralia</taxon>
        <taxon>Lophotrochozoa</taxon>
        <taxon>Brachiopoda</taxon>
        <taxon>Linguliformea</taxon>
        <taxon>Lingulata</taxon>
        <taxon>Lingulida</taxon>
        <taxon>Linguloidea</taxon>
        <taxon>Lingulidae</taxon>
        <taxon>Lingula</taxon>
    </lineage>
</organism>
<dbReference type="GeneID" id="106153852"/>
<feature type="transmembrane region" description="Helical" evidence="6">
    <location>
        <begin position="65"/>
        <end position="89"/>
    </location>
</feature>
<comment type="subcellular location">
    <subcellularLocation>
        <location evidence="1">Membrane</location>
    </subcellularLocation>
</comment>
<feature type="domain" description="G-protein coupled receptors family 1 profile" evidence="7">
    <location>
        <begin position="80"/>
        <end position="364"/>
    </location>
</feature>
<evidence type="ECO:0000313" key="10">
    <source>
        <dbReference type="RefSeq" id="XP_013383416.1"/>
    </source>
</evidence>
<evidence type="ECO:0000256" key="5">
    <source>
        <dbReference type="SAM" id="Coils"/>
    </source>
</evidence>
<dbReference type="GO" id="GO:0016020">
    <property type="term" value="C:membrane"/>
    <property type="evidence" value="ECO:0007669"/>
    <property type="project" value="UniProtKB-SubCell"/>
</dbReference>
<proteinExistence type="predicted"/>
<evidence type="ECO:0000256" key="2">
    <source>
        <dbReference type="ARBA" id="ARBA00022692"/>
    </source>
</evidence>
<dbReference type="GO" id="GO:0008528">
    <property type="term" value="F:G protein-coupled peptide receptor activity"/>
    <property type="evidence" value="ECO:0007669"/>
    <property type="project" value="InterPro"/>
</dbReference>
<evidence type="ECO:0000313" key="8">
    <source>
        <dbReference type="Proteomes" id="UP000085678"/>
    </source>
</evidence>
<dbReference type="PANTHER" id="PTHR47023:SF1">
    <property type="entry name" value="SEX PEPTIDE RECEPTOR"/>
    <property type="match status" value="1"/>
</dbReference>
<dbReference type="InterPro" id="IPR019427">
    <property type="entry name" value="7TM_GPCR_serpentine_rcpt_Srw"/>
</dbReference>
<feature type="transmembrane region" description="Helical" evidence="6">
    <location>
        <begin position="101"/>
        <end position="122"/>
    </location>
</feature>
<keyword evidence="3 6" id="KW-1133">Transmembrane helix</keyword>
<gene>
    <name evidence="10 11 12" type="primary">LOC106153852</name>
    <name evidence="9" type="synonym">LOC106153720</name>
</gene>
<dbReference type="GeneID" id="106153720"/>
<feature type="transmembrane region" description="Helical" evidence="6">
    <location>
        <begin position="142"/>
        <end position="164"/>
    </location>
</feature>
<dbReference type="SUPFAM" id="SSF81321">
    <property type="entry name" value="Family A G protein-coupled receptor-like"/>
    <property type="match status" value="1"/>
</dbReference>
<evidence type="ECO:0000313" key="9">
    <source>
        <dbReference type="RefSeq" id="XP_013383231.1"/>
    </source>
</evidence>
<name>A0A1S3HBL2_LINAN</name>
<dbReference type="Pfam" id="PF10324">
    <property type="entry name" value="7TM_GPCR_Srw"/>
    <property type="match status" value="1"/>
</dbReference>
<dbReference type="OrthoDB" id="5962323at2759"/>
<keyword evidence="8" id="KW-1185">Reference proteome</keyword>
<feature type="coiled-coil region" evidence="5">
    <location>
        <begin position="266"/>
        <end position="293"/>
    </location>
</feature>
<feature type="transmembrane region" description="Helical" evidence="6">
    <location>
        <begin position="348"/>
        <end position="367"/>
    </location>
</feature>
<keyword evidence="4 6" id="KW-0472">Membrane</keyword>
<feature type="transmembrane region" description="Helical" evidence="6">
    <location>
        <begin position="303"/>
        <end position="328"/>
    </location>
</feature>
<keyword evidence="2 6" id="KW-0812">Transmembrane</keyword>
<dbReference type="PRINTS" id="PR00237">
    <property type="entry name" value="GPCRRHODOPSN"/>
</dbReference>
<dbReference type="AlphaFoldDB" id="A0A1S3HBL2"/>
<accession>A0A1S3HBL2</accession>
<dbReference type="InterPro" id="IPR017452">
    <property type="entry name" value="GPCR_Rhodpsn_7TM"/>
</dbReference>
<sequence length="429" mass="49304">MEVESINMARNFDDGLYSVGPRWTATSIYSIDDGGMPTNSTVEPMNETCGDLLYLGKQAEYKVPIYGYLSPIVVLFTVITNVLICVILLRRHMRTPTNVLLVFMALSDLFTGLFPLPFLLYVYTAGRYVDYLPFDTCWMYKYLFEIIPTIFHTASIWLTVALACQRYVYICHSTRAREWCTIPNVIKATCIIYILSILSQLSRCLDTDITACEVPSLVNPNETITTCFEQLTPLIEANQNLYYNIFFWYRVVVIHAIPCVTLVVMNALLVRALRRARRRRERLLQQNRKSEWKKIHESNCTTLMLIAVVGVFLVVEVPMAISFILYIVQNTFELLILTDDTQQSISMIINFFILLSYPLNFFIYCAMSRQFRETFKQVVLRRPADLKKDSTKYTTLPTTVNIENTVVKNGNGVSGDDYTGPQCNEESKV</sequence>
<dbReference type="CDD" id="cd14978">
    <property type="entry name" value="7tmA_FMRFamide_R-like"/>
    <property type="match status" value="1"/>
</dbReference>
<dbReference type="STRING" id="7574.A0A1S3HBL2"/>
<feature type="transmembrane region" description="Helical" evidence="6">
    <location>
        <begin position="185"/>
        <end position="201"/>
    </location>
</feature>
<keyword evidence="9" id="KW-0675">Receptor</keyword>
<feature type="transmembrane region" description="Helical" evidence="6">
    <location>
        <begin position="247"/>
        <end position="270"/>
    </location>
</feature>
<dbReference type="Gene3D" id="1.20.1070.10">
    <property type="entry name" value="Rhodopsin 7-helix transmembrane proteins"/>
    <property type="match status" value="1"/>
</dbReference>